<gene>
    <name evidence="2" type="ORF">NWFMUON74_07360</name>
</gene>
<evidence type="ECO:0000313" key="3">
    <source>
        <dbReference type="Proteomes" id="UP000516173"/>
    </source>
</evidence>
<proteinExistence type="predicted"/>
<name>A0A7G1KHL6_9NOCA</name>
<organism evidence="2 3">
    <name type="scientific">Nocardia wallacei</name>
    <dbReference type="NCBI Taxonomy" id="480035"/>
    <lineage>
        <taxon>Bacteria</taxon>
        <taxon>Bacillati</taxon>
        <taxon>Actinomycetota</taxon>
        <taxon>Actinomycetes</taxon>
        <taxon>Mycobacteriales</taxon>
        <taxon>Nocardiaceae</taxon>
        <taxon>Nocardia</taxon>
    </lineage>
</organism>
<evidence type="ECO:0000313" key="2">
    <source>
        <dbReference type="EMBL" id="BCK52964.1"/>
    </source>
</evidence>
<dbReference type="Proteomes" id="UP000516173">
    <property type="component" value="Chromosome"/>
</dbReference>
<keyword evidence="3" id="KW-1185">Reference proteome</keyword>
<sequence>MRWVYPLRPSRARIGRSEIHTRHTGRSAPIILCCRHTPTNNLMGRDTQTEKTLVGGADH</sequence>
<dbReference type="EMBL" id="AP023396">
    <property type="protein sequence ID" value="BCK52964.1"/>
    <property type="molecule type" value="Genomic_DNA"/>
</dbReference>
<feature type="region of interest" description="Disordered" evidence="1">
    <location>
        <begin position="40"/>
        <end position="59"/>
    </location>
</feature>
<protein>
    <submittedName>
        <fullName evidence="2">Uncharacterized protein</fullName>
    </submittedName>
</protein>
<dbReference type="AlphaFoldDB" id="A0A7G1KHL6"/>
<evidence type="ECO:0000256" key="1">
    <source>
        <dbReference type="SAM" id="MobiDB-lite"/>
    </source>
</evidence>
<reference evidence="2 3" key="1">
    <citation type="submission" date="2020-08" db="EMBL/GenBank/DDBJ databases">
        <title>Genome Sequencing of Nocardia wallacei strain FMUON74 and assembly.</title>
        <authorList>
            <person name="Toyokawa M."/>
            <person name="Uesaka K."/>
        </authorList>
    </citation>
    <scope>NUCLEOTIDE SEQUENCE [LARGE SCALE GENOMIC DNA]</scope>
    <source>
        <strain evidence="2 3">FMUON74</strain>
    </source>
</reference>
<dbReference type="KEGG" id="nwl:NWFMUON74_07360"/>
<accession>A0A7G1KHL6</accession>